<dbReference type="EMBL" id="JBHRTL010000006">
    <property type="protein sequence ID" value="MFC3155613.1"/>
    <property type="molecule type" value="Genomic_DNA"/>
</dbReference>
<keyword evidence="2" id="KW-1185">Reference proteome</keyword>
<keyword evidence="1" id="KW-0808">Transferase</keyword>
<dbReference type="Gene3D" id="3.40.50.150">
    <property type="entry name" value="Vaccinia Virus protein VP39"/>
    <property type="match status" value="1"/>
</dbReference>
<evidence type="ECO:0000313" key="2">
    <source>
        <dbReference type="Proteomes" id="UP001595548"/>
    </source>
</evidence>
<dbReference type="GO" id="GO:0008168">
    <property type="term" value="F:methyltransferase activity"/>
    <property type="evidence" value="ECO:0007669"/>
    <property type="project" value="UniProtKB-KW"/>
</dbReference>
<organism evidence="1 2">
    <name type="scientific">Gilvimarinus japonicus</name>
    <dbReference type="NCBI Taxonomy" id="1796469"/>
    <lineage>
        <taxon>Bacteria</taxon>
        <taxon>Pseudomonadati</taxon>
        <taxon>Pseudomonadota</taxon>
        <taxon>Gammaproteobacteria</taxon>
        <taxon>Cellvibrionales</taxon>
        <taxon>Cellvibrionaceae</taxon>
        <taxon>Gilvimarinus</taxon>
    </lineage>
</organism>
<gene>
    <name evidence="1" type="ORF">ACFOEB_10415</name>
</gene>
<name>A0ABV7HNZ4_9GAMM</name>
<evidence type="ECO:0000313" key="1">
    <source>
        <dbReference type="EMBL" id="MFC3155613.1"/>
    </source>
</evidence>
<dbReference type="InterPro" id="IPR029063">
    <property type="entry name" value="SAM-dependent_MTases_sf"/>
</dbReference>
<comment type="caution">
    <text evidence="1">The sequence shown here is derived from an EMBL/GenBank/DDBJ whole genome shotgun (WGS) entry which is preliminary data.</text>
</comment>
<proteinExistence type="predicted"/>
<dbReference type="GO" id="GO:0032259">
    <property type="term" value="P:methylation"/>
    <property type="evidence" value="ECO:0007669"/>
    <property type="project" value="UniProtKB-KW"/>
</dbReference>
<dbReference type="EC" id="2.1.1.-" evidence="1"/>
<keyword evidence="1" id="KW-0489">Methyltransferase</keyword>
<protein>
    <submittedName>
        <fullName evidence="1">Class I SAM-dependent methyltransferase</fullName>
        <ecNumber evidence="1">2.1.1.-</ecNumber>
    </submittedName>
</protein>
<reference evidence="2" key="1">
    <citation type="journal article" date="2019" name="Int. J. Syst. Evol. Microbiol.">
        <title>The Global Catalogue of Microorganisms (GCM) 10K type strain sequencing project: providing services to taxonomists for standard genome sequencing and annotation.</title>
        <authorList>
            <consortium name="The Broad Institute Genomics Platform"/>
            <consortium name="The Broad Institute Genome Sequencing Center for Infectious Disease"/>
            <person name="Wu L."/>
            <person name="Ma J."/>
        </authorList>
    </citation>
    <scope>NUCLEOTIDE SEQUENCE [LARGE SCALE GENOMIC DNA]</scope>
    <source>
        <strain evidence="2">KCTC 52141</strain>
    </source>
</reference>
<dbReference type="Pfam" id="PF13578">
    <property type="entry name" value="Methyltransf_24"/>
    <property type="match status" value="1"/>
</dbReference>
<accession>A0ABV7HNZ4</accession>
<dbReference type="Proteomes" id="UP001595548">
    <property type="component" value="Unassembled WGS sequence"/>
</dbReference>
<sequence length="255" mass="28754">MVDIVQAVNSCDIAAFKGVGSQTTKSDKRSLLLVQQFVRRKSSSYIYLEIGSHLGGTILPHFRDPLCALIYSIDKRPLSQPDERFRVYEYEGNSTQRMLDNIAKAEGGKSLDRIVTYDACTSSLDKADIVSEPDLCFIDGEHTNRAAYRDFKFCLSTCGNDALIVFHDANLIFDAIKKSNVFLKKKNILFSGQLLPDSIYVIALNNSANVFSSFIQGQIMNESDKFSEFKRELGSVRSSQPLMMKCKNFLKTYFK</sequence>
<dbReference type="RefSeq" id="WP_382416403.1">
    <property type="nucleotide sequence ID" value="NZ_AP031500.1"/>
</dbReference>